<name>A0ABS9RJE7_9FLAO</name>
<dbReference type="Gene3D" id="2.170.130.10">
    <property type="entry name" value="TonB-dependent receptor, plug domain"/>
    <property type="match status" value="1"/>
</dbReference>
<keyword evidence="7 8" id="KW-0998">Cell outer membrane</keyword>
<evidence type="ECO:0000256" key="6">
    <source>
        <dbReference type="ARBA" id="ARBA00023136"/>
    </source>
</evidence>
<comment type="subcellular location">
    <subcellularLocation>
        <location evidence="1 8">Cell outer membrane</location>
        <topology evidence="1 8">Multi-pass membrane protein</topology>
    </subcellularLocation>
</comment>
<accession>A0ABS9RJE7</accession>
<evidence type="ECO:0000256" key="1">
    <source>
        <dbReference type="ARBA" id="ARBA00004571"/>
    </source>
</evidence>
<keyword evidence="3 8" id="KW-1134">Transmembrane beta strand</keyword>
<reference evidence="11" key="1">
    <citation type="submission" date="2022-02" db="EMBL/GenBank/DDBJ databases">
        <title>Aestuariibaculum sp., a marine bacterium isolated from sediment in Guangxi.</title>
        <authorList>
            <person name="Ying J."/>
        </authorList>
    </citation>
    <scope>NUCLEOTIDE SEQUENCE</scope>
    <source>
        <strain evidence="11">L182</strain>
    </source>
</reference>
<keyword evidence="2 8" id="KW-0813">Transport</keyword>
<dbReference type="Pfam" id="PF13715">
    <property type="entry name" value="CarbopepD_reg_2"/>
    <property type="match status" value="1"/>
</dbReference>
<dbReference type="InterPro" id="IPR008969">
    <property type="entry name" value="CarboxyPept-like_regulatory"/>
</dbReference>
<evidence type="ECO:0000256" key="5">
    <source>
        <dbReference type="ARBA" id="ARBA00022729"/>
    </source>
</evidence>
<evidence type="ECO:0000256" key="8">
    <source>
        <dbReference type="PROSITE-ProRule" id="PRU01360"/>
    </source>
</evidence>
<evidence type="ECO:0000313" key="12">
    <source>
        <dbReference type="Proteomes" id="UP001156141"/>
    </source>
</evidence>
<dbReference type="EMBL" id="JAKVQD010000004">
    <property type="protein sequence ID" value="MCH4553086.1"/>
    <property type="molecule type" value="Genomic_DNA"/>
</dbReference>
<dbReference type="SUPFAM" id="SSF56935">
    <property type="entry name" value="Porins"/>
    <property type="match status" value="1"/>
</dbReference>
<dbReference type="Proteomes" id="UP001156141">
    <property type="component" value="Unassembled WGS sequence"/>
</dbReference>
<comment type="caution">
    <text evidence="11">The sequence shown here is derived from an EMBL/GenBank/DDBJ whole genome shotgun (WGS) entry which is preliminary data.</text>
</comment>
<evidence type="ECO:0000256" key="9">
    <source>
        <dbReference type="SAM" id="Phobius"/>
    </source>
</evidence>
<keyword evidence="9" id="KW-1133">Transmembrane helix</keyword>
<dbReference type="InterPro" id="IPR023997">
    <property type="entry name" value="TonB-dep_OMP_SusC/RagA_CS"/>
</dbReference>
<feature type="domain" description="TonB-dependent receptor plug" evidence="10">
    <location>
        <begin position="133"/>
        <end position="238"/>
    </location>
</feature>
<evidence type="ECO:0000256" key="4">
    <source>
        <dbReference type="ARBA" id="ARBA00022692"/>
    </source>
</evidence>
<evidence type="ECO:0000256" key="3">
    <source>
        <dbReference type="ARBA" id="ARBA00022452"/>
    </source>
</evidence>
<keyword evidence="11" id="KW-0675">Receptor</keyword>
<dbReference type="Gene3D" id="2.40.170.20">
    <property type="entry name" value="TonB-dependent receptor, beta-barrel domain"/>
    <property type="match status" value="1"/>
</dbReference>
<gene>
    <name evidence="11" type="ORF">MKW35_10670</name>
</gene>
<dbReference type="InterPro" id="IPR039426">
    <property type="entry name" value="TonB-dep_rcpt-like"/>
</dbReference>
<feature type="transmembrane region" description="Helical" evidence="9">
    <location>
        <begin position="20"/>
        <end position="38"/>
    </location>
</feature>
<protein>
    <submittedName>
        <fullName evidence="11">TonB-dependent receptor</fullName>
    </submittedName>
</protein>
<keyword evidence="12" id="KW-1185">Reference proteome</keyword>
<dbReference type="InterPro" id="IPR037066">
    <property type="entry name" value="Plug_dom_sf"/>
</dbReference>
<dbReference type="PROSITE" id="PS52016">
    <property type="entry name" value="TONB_DEPENDENT_REC_3"/>
    <property type="match status" value="1"/>
</dbReference>
<dbReference type="InterPro" id="IPR036942">
    <property type="entry name" value="Beta-barrel_TonB_sf"/>
</dbReference>
<proteinExistence type="inferred from homology"/>
<evidence type="ECO:0000259" key="10">
    <source>
        <dbReference type="Pfam" id="PF07715"/>
    </source>
</evidence>
<dbReference type="NCBIfam" id="TIGR04056">
    <property type="entry name" value="OMP_RagA_SusC"/>
    <property type="match status" value="1"/>
</dbReference>
<keyword evidence="5" id="KW-0732">Signal</keyword>
<dbReference type="InterPro" id="IPR012910">
    <property type="entry name" value="Plug_dom"/>
</dbReference>
<evidence type="ECO:0000313" key="11">
    <source>
        <dbReference type="EMBL" id="MCH4553086.1"/>
    </source>
</evidence>
<dbReference type="PANTHER" id="PTHR30069:SF29">
    <property type="entry name" value="HEMOGLOBIN AND HEMOGLOBIN-HAPTOGLOBIN-BINDING PROTEIN 1-RELATED"/>
    <property type="match status" value="1"/>
</dbReference>
<dbReference type="InterPro" id="IPR023996">
    <property type="entry name" value="TonB-dep_OMP_SusC/RagA"/>
</dbReference>
<dbReference type="Pfam" id="PF07715">
    <property type="entry name" value="Plug"/>
    <property type="match status" value="1"/>
</dbReference>
<dbReference type="PANTHER" id="PTHR30069">
    <property type="entry name" value="TONB-DEPENDENT OUTER MEMBRANE RECEPTOR"/>
    <property type="match status" value="1"/>
</dbReference>
<comment type="similarity">
    <text evidence="8">Belongs to the TonB-dependent receptor family.</text>
</comment>
<evidence type="ECO:0000256" key="2">
    <source>
        <dbReference type="ARBA" id="ARBA00022448"/>
    </source>
</evidence>
<dbReference type="NCBIfam" id="TIGR04057">
    <property type="entry name" value="SusC_RagA_signa"/>
    <property type="match status" value="1"/>
</dbReference>
<dbReference type="RefSeq" id="WP_240573536.1">
    <property type="nucleotide sequence ID" value="NZ_CP136709.1"/>
</dbReference>
<evidence type="ECO:0000256" key="7">
    <source>
        <dbReference type="ARBA" id="ARBA00023237"/>
    </source>
</evidence>
<dbReference type="Gene3D" id="2.60.40.1120">
    <property type="entry name" value="Carboxypeptidase-like, regulatory domain"/>
    <property type="match status" value="1"/>
</dbReference>
<dbReference type="SUPFAM" id="SSF49464">
    <property type="entry name" value="Carboxypeptidase regulatory domain-like"/>
    <property type="match status" value="1"/>
</dbReference>
<sequence>MNEKRCFHGFKPCLQKVTKANWLTVILILMSVCATFALEQQKSISGTVVDGAGMPVPGVTIIVKGTSNGTATDFDGQYTISDVKEGDILLFSYVGMKQQEVTVAGTSTINVTMEEDTAQLDEVVVVGFGTQKKTTLTGAVSSVKGKELKSIPVTNVSQGLSGRLPGVVAVSNGGEPGYDGVSILIRGVNTFGNASPLIVVDGVPGRSLERIDPSTIESMSVLKDASAAIYGAQAANGVILITTKRGTPGKPKIDFTTNYGLTRPTVMPELTNSAEYATLLNEIDLYAGRGPRYSPDEIQKFRDGSDPWNYPNSDYIKETLKPWSAQTYNNLSISGGTENTKYFVSLSSKSQDAFYRNSSTKFEQYDMRSNLDIKINDYINFRMNTSGRYEDRNFPQRGAPEIFNKLMRSKPIIPAYWPNGLPGPGMEGGDNPVVLVTDDTGYSKDRWYVLNSDFQLNIDIPGVKGLSVNLNASLDKSFNFVKNWSTPWTVYSWDNVSYDDNGDPLLVGSEQGLDDPRLRQSARDNQNILTRGMINYESSFSDDHSLKLMGGVERIEGKGSDFWAFRRNFVSTAVDQLFAGGLEDINNGGSAYEETRLNYFGRANYGYKDKYLAEFVWRYQASYIFEQSSRYGFFPGVSLGYVISKEGFWQKNIPFINFAKFRASWGQTGNDLISPYQYLSSYSFGGLSFVSNGGTQFNKVLYEGVVPNTGVTWESATQKDVGVDLHFFDGKLTLTADYFENTRTDILARRNASVPNSTGLSLPDENIGEFENKGFDFNVVYSNNSSAFTYSVGVNGVYAKNKVLFWDEPPGAPVYQQSTGRPLGASLYYNAIGIFQNQDEIDAYPHLAGARPGDIIFEDYNEDGVLDGKDMVRYDKSRTPLFTGGLNMNFGFKGFDLNLLFQGALGGVFYQGTESGEFGNYLKSFYDNRWTELDPSTEHPRTYNRTGEYWVNQPNTYWLHKTDYVRLKTIELGYSLPKSVTDKIKIDNLRMYVNGFNLWTHSPDMKDFDPEMVQTGYAGYSYPLNKAINLGLNVTF</sequence>
<keyword evidence="4 8" id="KW-0812">Transmembrane</keyword>
<organism evidence="11 12">
    <name type="scientific">Aestuariibaculum lutulentum</name>
    <dbReference type="NCBI Taxonomy" id="2920935"/>
    <lineage>
        <taxon>Bacteria</taxon>
        <taxon>Pseudomonadati</taxon>
        <taxon>Bacteroidota</taxon>
        <taxon>Flavobacteriia</taxon>
        <taxon>Flavobacteriales</taxon>
        <taxon>Flavobacteriaceae</taxon>
    </lineage>
</organism>
<keyword evidence="6 8" id="KW-0472">Membrane</keyword>